<dbReference type="SUPFAM" id="SSF55874">
    <property type="entry name" value="ATPase domain of HSP90 chaperone/DNA topoisomerase II/histidine kinase"/>
    <property type="match status" value="1"/>
</dbReference>
<dbReference type="SMART" id="SM00387">
    <property type="entry name" value="HATPase_c"/>
    <property type="match status" value="1"/>
</dbReference>
<keyword evidence="7" id="KW-1185">Reference proteome</keyword>
<gene>
    <name evidence="6" type="ORF">GM676_05575</name>
</gene>
<keyword evidence="3" id="KW-0597">Phosphoprotein</keyword>
<evidence type="ECO:0000313" key="7">
    <source>
        <dbReference type="Proteomes" id="UP000475582"/>
    </source>
</evidence>
<feature type="domain" description="Histidine kinase" evidence="5">
    <location>
        <begin position="167"/>
        <end position="376"/>
    </location>
</feature>
<feature type="region of interest" description="Disordered" evidence="4">
    <location>
        <begin position="1"/>
        <end position="23"/>
    </location>
</feature>
<dbReference type="Proteomes" id="UP000475582">
    <property type="component" value="Unassembled WGS sequence"/>
</dbReference>
<organism evidence="6 7">
    <name type="scientific">Duganella radicis</name>
    <dbReference type="NCBI Taxonomy" id="551988"/>
    <lineage>
        <taxon>Bacteria</taxon>
        <taxon>Pseudomonadati</taxon>
        <taxon>Pseudomonadota</taxon>
        <taxon>Betaproteobacteria</taxon>
        <taxon>Burkholderiales</taxon>
        <taxon>Oxalobacteraceae</taxon>
        <taxon>Telluria group</taxon>
        <taxon>Duganella</taxon>
    </lineage>
</organism>
<dbReference type="SMART" id="SM00388">
    <property type="entry name" value="HisKA"/>
    <property type="match status" value="1"/>
</dbReference>
<dbReference type="GO" id="GO:0000155">
    <property type="term" value="F:phosphorelay sensor kinase activity"/>
    <property type="evidence" value="ECO:0007669"/>
    <property type="project" value="InterPro"/>
</dbReference>
<dbReference type="AlphaFoldDB" id="A0A6L6PDF0"/>
<dbReference type="PROSITE" id="PS50109">
    <property type="entry name" value="HIS_KIN"/>
    <property type="match status" value="1"/>
</dbReference>
<dbReference type="InterPro" id="IPR036890">
    <property type="entry name" value="HATPase_C_sf"/>
</dbReference>
<dbReference type="Gene3D" id="1.10.287.130">
    <property type="match status" value="1"/>
</dbReference>
<dbReference type="OrthoDB" id="8556618at2"/>
<protein>
    <recommendedName>
        <fullName evidence="2">histidine kinase</fullName>
        <ecNumber evidence="2">2.7.13.3</ecNumber>
    </recommendedName>
</protein>
<evidence type="ECO:0000256" key="1">
    <source>
        <dbReference type="ARBA" id="ARBA00000085"/>
    </source>
</evidence>
<dbReference type="EC" id="2.7.13.3" evidence="2"/>
<dbReference type="PRINTS" id="PR00344">
    <property type="entry name" value="BCTRLSENSOR"/>
</dbReference>
<dbReference type="InterPro" id="IPR005467">
    <property type="entry name" value="His_kinase_dom"/>
</dbReference>
<evidence type="ECO:0000259" key="5">
    <source>
        <dbReference type="PROSITE" id="PS50109"/>
    </source>
</evidence>
<dbReference type="InterPro" id="IPR003594">
    <property type="entry name" value="HATPase_dom"/>
</dbReference>
<dbReference type="InterPro" id="IPR036097">
    <property type="entry name" value="HisK_dim/P_sf"/>
</dbReference>
<dbReference type="PANTHER" id="PTHR43547:SF2">
    <property type="entry name" value="HYBRID SIGNAL TRANSDUCTION HISTIDINE KINASE C"/>
    <property type="match status" value="1"/>
</dbReference>
<dbReference type="InterPro" id="IPR003661">
    <property type="entry name" value="HisK_dim/P_dom"/>
</dbReference>
<evidence type="ECO:0000256" key="3">
    <source>
        <dbReference type="ARBA" id="ARBA00022553"/>
    </source>
</evidence>
<keyword evidence="6" id="KW-0808">Transferase</keyword>
<evidence type="ECO:0000313" key="6">
    <source>
        <dbReference type="EMBL" id="MTV37050.1"/>
    </source>
</evidence>
<dbReference type="EMBL" id="WNKY01000003">
    <property type="protein sequence ID" value="MTV37050.1"/>
    <property type="molecule type" value="Genomic_DNA"/>
</dbReference>
<comment type="catalytic activity">
    <reaction evidence="1">
        <text>ATP + protein L-histidine = ADP + protein N-phospho-L-histidine.</text>
        <dbReference type="EC" id="2.7.13.3"/>
    </reaction>
</comment>
<accession>A0A6L6PDF0</accession>
<evidence type="ECO:0000256" key="2">
    <source>
        <dbReference type="ARBA" id="ARBA00012438"/>
    </source>
</evidence>
<proteinExistence type="predicted"/>
<dbReference type="Gene3D" id="3.30.565.10">
    <property type="entry name" value="Histidine kinase-like ATPase, C-terminal domain"/>
    <property type="match status" value="1"/>
</dbReference>
<dbReference type="CDD" id="cd00075">
    <property type="entry name" value="HATPase"/>
    <property type="match status" value="1"/>
</dbReference>
<dbReference type="PANTHER" id="PTHR43547">
    <property type="entry name" value="TWO-COMPONENT HISTIDINE KINASE"/>
    <property type="match status" value="1"/>
</dbReference>
<reference evidence="6 7" key="1">
    <citation type="submission" date="2019-11" db="EMBL/GenBank/DDBJ databases">
        <title>Type strains purchased from KCTC, JCM and DSMZ.</title>
        <authorList>
            <person name="Lu H."/>
        </authorList>
    </citation>
    <scope>NUCLEOTIDE SEQUENCE [LARGE SCALE GENOMIC DNA]</scope>
    <source>
        <strain evidence="6 7">KCTC 22382</strain>
    </source>
</reference>
<evidence type="ECO:0000256" key="4">
    <source>
        <dbReference type="SAM" id="MobiDB-lite"/>
    </source>
</evidence>
<sequence>MMKPGGATMMLATDQKEDSEGLSATSRAMLSMRGQVFDLWEAQVRARVAEAIEVPGPLLTNTLPAFYDNIAEALTPAYPRADGASNTTSMSAHGRERARMTPFSADQIILEYQLFRDAIAVVALRNGIHFQPEEWAIVERSIDIGVREAVREFSLMHEGIRERLAATLSHDMRNPLSLVLTGTQLIAVAPDLDTARGAALKIRSGAQRLEHMLIQLVDALTFDRGVKLPLSLSEFNIRHLVTTLMEEFSVPGAGEIVAHVEPVTGFWCKNSLLRALENLLTNAFKYGDGGRVVIKGEQIRGRLMLSVHNTGKPIPGEQRERIFEYLRREENGNGHDGWGIGLPFVRSVAEGHGGSAAVDSSADAGTTFIIDIPIDCRPYVKNA</sequence>
<dbReference type="InterPro" id="IPR004358">
    <property type="entry name" value="Sig_transdc_His_kin-like_C"/>
</dbReference>
<keyword evidence="6" id="KW-0418">Kinase</keyword>
<dbReference type="SUPFAM" id="SSF47384">
    <property type="entry name" value="Homodimeric domain of signal transducing histidine kinase"/>
    <property type="match status" value="1"/>
</dbReference>
<dbReference type="CDD" id="cd00082">
    <property type="entry name" value="HisKA"/>
    <property type="match status" value="1"/>
</dbReference>
<dbReference type="Pfam" id="PF02518">
    <property type="entry name" value="HATPase_c"/>
    <property type="match status" value="1"/>
</dbReference>
<comment type="caution">
    <text evidence="6">The sequence shown here is derived from an EMBL/GenBank/DDBJ whole genome shotgun (WGS) entry which is preliminary data.</text>
</comment>
<name>A0A6L6PDF0_9BURK</name>